<dbReference type="EMBL" id="CP012333">
    <property type="protein sequence ID" value="AKU93370.1"/>
    <property type="molecule type" value="Genomic_DNA"/>
</dbReference>
<dbReference type="KEGG" id="llu:AKJ09_11516"/>
<dbReference type="Proteomes" id="UP000064967">
    <property type="component" value="Chromosome"/>
</dbReference>
<dbReference type="RefSeq" id="WP_146644926.1">
    <property type="nucleotide sequence ID" value="NZ_CP012333.1"/>
</dbReference>
<dbReference type="KEGG" id="llu:AKJ09_00034"/>
<dbReference type="EMBL" id="CP012333">
    <property type="protein sequence ID" value="AKV04853.1"/>
    <property type="molecule type" value="Genomic_DNA"/>
</dbReference>
<feature type="region of interest" description="Disordered" evidence="1">
    <location>
        <begin position="1123"/>
        <end position="1151"/>
    </location>
</feature>
<evidence type="ECO:0000313" key="2">
    <source>
        <dbReference type="EMBL" id="AKU93370.1"/>
    </source>
</evidence>
<reference evidence="3 4" key="1">
    <citation type="submission" date="2015-08" db="EMBL/GenBank/DDBJ databases">
        <authorList>
            <person name="Babu N.S."/>
            <person name="Beckwith C.J."/>
            <person name="Beseler K.G."/>
            <person name="Brison A."/>
            <person name="Carone J.V."/>
            <person name="Caskin T.P."/>
            <person name="Diamond M."/>
            <person name="Durham M.E."/>
            <person name="Foxe J.M."/>
            <person name="Go M."/>
            <person name="Henderson B.A."/>
            <person name="Jones I.B."/>
            <person name="McGettigan J.A."/>
            <person name="Micheletti S.J."/>
            <person name="Nasrallah M.E."/>
            <person name="Ortiz D."/>
            <person name="Piller C.R."/>
            <person name="Privatt S.R."/>
            <person name="Schneider S.L."/>
            <person name="Sharp S."/>
            <person name="Smith T.C."/>
            <person name="Stanton J.D."/>
            <person name="Ullery H.E."/>
            <person name="Wilson R.J."/>
            <person name="Serrano M.G."/>
            <person name="Buck G."/>
            <person name="Lee V."/>
            <person name="Wang Y."/>
            <person name="Carvalho R."/>
            <person name="Voegtly L."/>
            <person name="Shi R."/>
            <person name="Duckworth R."/>
            <person name="Johnson A."/>
            <person name="Loviza R."/>
            <person name="Walstead R."/>
            <person name="Shah Z."/>
            <person name="Kiflezghi M."/>
            <person name="Wade K."/>
            <person name="Ball S.L."/>
            <person name="Bradley K.W."/>
            <person name="Asai D.J."/>
            <person name="Bowman C.A."/>
            <person name="Russell D.A."/>
            <person name="Pope W.H."/>
            <person name="Jacobs-Sera D."/>
            <person name="Hendrix R.W."/>
            <person name="Hatfull G.F."/>
        </authorList>
    </citation>
    <scope>NUCLEOTIDE SEQUENCE [LARGE SCALE GENOMIC DNA]</scope>
    <source>
        <strain evidence="3 4">DSM 27648</strain>
    </source>
</reference>
<feature type="compositionally biased region" description="Low complexity" evidence="1">
    <location>
        <begin position="247"/>
        <end position="259"/>
    </location>
</feature>
<feature type="region of interest" description="Disordered" evidence="1">
    <location>
        <begin position="246"/>
        <end position="303"/>
    </location>
</feature>
<evidence type="ECO:0000313" key="4">
    <source>
        <dbReference type="Proteomes" id="UP000064967"/>
    </source>
</evidence>
<keyword evidence="4" id="KW-1185">Reference proteome</keyword>
<accession>A0A0K1QGK6</accession>
<evidence type="ECO:0000256" key="1">
    <source>
        <dbReference type="SAM" id="MobiDB-lite"/>
    </source>
</evidence>
<dbReference type="STRING" id="1391654.AKJ09_00034"/>
<evidence type="ECO:0000313" key="3">
    <source>
        <dbReference type="EMBL" id="AKV04853.1"/>
    </source>
</evidence>
<sequence>MKLLDRNGNQVEVPDDQAQAALVSGQYGAPEGTQIPVSVGGEIGSVPIESLQNALRKGAKVVSQAEYDKADTDARYGDAGHGALAFGTAALDSATLGISNAAIGGLGGKEVRETIRKSQEANPTATGLGEAAGFIAPIAVDALSGGTATPALAALEAERVAAKGGVKLLGAGERARAALKAGEKLLLTEGESVGARAAETLAPLEGVGARAAEGLAPLEGEFLDQAPRGLFRGPEMPGEIVPPPAELPGLPGGARALPETPGLVPTYEGEFINQAPRGLLPGPETLGEAVPSPAGLPGGPRALLPETPGLVPTYEGEFINQAPRGLLPGRETLGEVVPPGLPGGAPPALPGPTGLVPTYEGEFIDRAARAALPGPEMLGEAISPEARRVIGTLTPESQRVLEGLSPENTRRVVDAWVRRGRVSPTAAAEWEAIGTHAAQNTGVIGRVMGVVPDATMPQTQAQVAERLQQAANAAAEAMRSGPAIEAAAAQAAGKGLVRQAVESTLLGPTRAVQGLGQAVEDVVRKIVGTEAETALGRIAQKTVIGAARGATEGAIFSAAHEVGQGFLQDNVDLNGERIASAMVHGAMLGGVFGGGISALGQGTKEAVTGAMRKLGGNSDIATKLSEKAGEHIWHAAGPTQKMTAEANRYAGGAWKVGSLAREKAEQLLGRKLRTREDILELAPLLRKDAIKQMDNVIDRLDDVALRKTRIKVEDIDAQLETIQNELRKRAAPTGEIQSFRRRILDATGAWDDTLGAIDPHASVTFRQLRDFRVTVDDMVSNWNAAPGADKAPTVALKQIRSWLEGRVTEAADKVANEAGGTLLRDYKAAKQAYQGGLLLEKAAARGVAANGTNQFLSLTDKMTGHALGGAGALLGGHAGFVAGEALGGLASKVIRSHFDFMVADTLDKLASVARNDHVMQTMQEANARVQKRVDHGLNQVRKAMDGKPVESPPIAGPKTFEERRQQLLNVAAQHEEVLGHLNSVTKPLDKASPDIAASVNTATLRAITFLMDALPKPPPPGPDALTPHLDAKQWQPTPAQKGRFNRQFDLVVRPELMLLLLAQGNLTKDGVDAVKATNPAMFKDAQKKLRNETEHRNKPIAASMRPYARLVFDEPLIDPRRAQSYQAAYGPGPKPQKPGHTIKFADNTSLK</sequence>
<name>A0A0K1QGK6_9BACT</name>
<proteinExistence type="predicted"/>
<protein>
    <submittedName>
        <fullName evidence="3">General secretory system II protein E</fullName>
    </submittedName>
</protein>
<organism evidence="3 4">
    <name type="scientific">Labilithrix luteola</name>
    <dbReference type="NCBI Taxonomy" id="1391654"/>
    <lineage>
        <taxon>Bacteria</taxon>
        <taxon>Pseudomonadati</taxon>
        <taxon>Myxococcota</taxon>
        <taxon>Polyangia</taxon>
        <taxon>Polyangiales</taxon>
        <taxon>Labilitrichaceae</taxon>
        <taxon>Labilithrix</taxon>
    </lineage>
</organism>
<gene>
    <name evidence="2" type="ORF">AKJ09_00034</name>
    <name evidence="3" type="ORF">AKJ09_11516</name>
</gene>
<dbReference type="AlphaFoldDB" id="A0A0K1QGK6"/>